<dbReference type="InterPro" id="IPR009057">
    <property type="entry name" value="Homeodomain-like_sf"/>
</dbReference>
<dbReference type="InterPro" id="IPR050204">
    <property type="entry name" value="AraC_XylS_family_regulators"/>
</dbReference>
<organism evidence="5 6">
    <name type="scientific">Bosea eneae</name>
    <dbReference type="NCBI Taxonomy" id="151454"/>
    <lineage>
        <taxon>Bacteria</taxon>
        <taxon>Pseudomonadati</taxon>
        <taxon>Pseudomonadota</taxon>
        <taxon>Alphaproteobacteria</taxon>
        <taxon>Hyphomicrobiales</taxon>
        <taxon>Boseaceae</taxon>
        <taxon>Bosea</taxon>
    </lineage>
</organism>
<dbReference type="SUPFAM" id="SSF46689">
    <property type="entry name" value="Homeodomain-like"/>
    <property type="match status" value="1"/>
</dbReference>
<feature type="domain" description="HTH araC/xylS-type" evidence="4">
    <location>
        <begin position="16"/>
        <end position="70"/>
    </location>
</feature>
<dbReference type="PANTHER" id="PTHR46796:SF14">
    <property type="entry name" value="TRANSCRIPTIONAL REGULATORY PROTEIN"/>
    <property type="match status" value="1"/>
</dbReference>
<evidence type="ECO:0000256" key="1">
    <source>
        <dbReference type="ARBA" id="ARBA00023015"/>
    </source>
</evidence>
<dbReference type="InterPro" id="IPR018060">
    <property type="entry name" value="HTH_AraC"/>
</dbReference>
<dbReference type="RefSeq" id="WP_377801123.1">
    <property type="nucleotide sequence ID" value="NZ_JBHSLW010000052.1"/>
</dbReference>
<dbReference type="Pfam" id="PF12833">
    <property type="entry name" value="HTH_18"/>
    <property type="match status" value="1"/>
</dbReference>
<evidence type="ECO:0000259" key="4">
    <source>
        <dbReference type="PROSITE" id="PS01124"/>
    </source>
</evidence>
<evidence type="ECO:0000313" key="5">
    <source>
        <dbReference type="EMBL" id="MFC5422861.1"/>
    </source>
</evidence>
<keyword evidence="2" id="KW-0238">DNA-binding</keyword>
<keyword evidence="3" id="KW-0804">Transcription</keyword>
<accession>A0ABW0IZ43</accession>
<dbReference type="EMBL" id="JBHSLW010000052">
    <property type="protein sequence ID" value="MFC5422861.1"/>
    <property type="molecule type" value="Genomic_DNA"/>
</dbReference>
<protein>
    <submittedName>
        <fullName evidence="5">Helix-turn-helix domain-containing protein</fullName>
    </submittedName>
</protein>
<sequence>MWPGVSRPRRNLPAHRWQTQRRVKHAEAMLLSPWVSSTEVALESSFASSAHFATMFRNQVNVSPSVWRQERQS</sequence>
<gene>
    <name evidence="5" type="ORF">ACFPOB_25210</name>
</gene>
<dbReference type="PROSITE" id="PS01124">
    <property type="entry name" value="HTH_ARAC_FAMILY_2"/>
    <property type="match status" value="1"/>
</dbReference>
<evidence type="ECO:0000256" key="2">
    <source>
        <dbReference type="ARBA" id="ARBA00023125"/>
    </source>
</evidence>
<keyword evidence="1" id="KW-0805">Transcription regulation</keyword>
<dbReference type="Proteomes" id="UP001596053">
    <property type="component" value="Unassembled WGS sequence"/>
</dbReference>
<name>A0ABW0IZ43_9HYPH</name>
<dbReference type="PANTHER" id="PTHR46796">
    <property type="entry name" value="HTH-TYPE TRANSCRIPTIONAL ACTIVATOR RHAS-RELATED"/>
    <property type="match status" value="1"/>
</dbReference>
<evidence type="ECO:0000256" key="3">
    <source>
        <dbReference type="ARBA" id="ARBA00023163"/>
    </source>
</evidence>
<reference evidence="6" key="1">
    <citation type="journal article" date="2019" name="Int. J. Syst. Evol. Microbiol.">
        <title>The Global Catalogue of Microorganisms (GCM) 10K type strain sequencing project: providing services to taxonomists for standard genome sequencing and annotation.</title>
        <authorList>
            <consortium name="The Broad Institute Genomics Platform"/>
            <consortium name="The Broad Institute Genome Sequencing Center for Infectious Disease"/>
            <person name="Wu L."/>
            <person name="Ma J."/>
        </authorList>
    </citation>
    <scope>NUCLEOTIDE SEQUENCE [LARGE SCALE GENOMIC DNA]</scope>
    <source>
        <strain evidence="6">NCAIM B.01391</strain>
    </source>
</reference>
<dbReference type="Gene3D" id="1.10.10.60">
    <property type="entry name" value="Homeodomain-like"/>
    <property type="match status" value="1"/>
</dbReference>
<comment type="caution">
    <text evidence="5">The sequence shown here is derived from an EMBL/GenBank/DDBJ whole genome shotgun (WGS) entry which is preliminary data.</text>
</comment>
<keyword evidence="6" id="KW-1185">Reference proteome</keyword>
<dbReference type="SMART" id="SM00342">
    <property type="entry name" value="HTH_ARAC"/>
    <property type="match status" value="1"/>
</dbReference>
<evidence type="ECO:0000313" key="6">
    <source>
        <dbReference type="Proteomes" id="UP001596053"/>
    </source>
</evidence>
<proteinExistence type="predicted"/>